<sequence length="211" mass="21574">MTAVGAPRTVLLVEGTSDRAAVLAVAVARGRDLTAEGVAVVAMGGATNVGRHLTAALADPGVVVAGLFDAAEERYVRGAVRRAGLGAAESREALEALGFFACVKDLEDELLRALGAAAALAVVAEQGELGLFRTFQVQPFHRGRPVAAQLHRFIGTTSGRKARLDGALAAALPADRVPRPIAALLDHVDVGSPPARGIGSPRGRAVPRLGA</sequence>
<evidence type="ECO:0000313" key="2">
    <source>
        <dbReference type="EMBL" id="MCF4122331.1"/>
    </source>
</evidence>
<gene>
    <name evidence="2" type="ORF">L1785_15235</name>
</gene>
<keyword evidence="2" id="KW-0540">Nuclease</keyword>
<evidence type="ECO:0000313" key="3">
    <source>
        <dbReference type="Proteomes" id="UP001165405"/>
    </source>
</evidence>
<name>A0AA41QGR0_9MICO</name>
<dbReference type="GO" id="GO:0004519">
    <property type="term" value="F:endonuclease activity"/>
    <property type="evidence" value="ECO:0007669"/>
    <property type="project" value="UniProtKB-KW"/>
</dbReference>
<dbReference type="Proteomes" id="UP001165405">
    <property type="component" value="Unassembled WGS sequence"/>
</dbReference>
<keyword evidence="3" id="KW-1185">Reference proteome</keyword>
<proteinExistence type="predicted"/>
<reference evidence="2" key="1">
    <citation type="submission" date="2022-01" db="EMBL/GenBank/DDBJ databases">
        <title>Antribacter sp. nov., isolated from Guizhou of China.</title>
        <authorList>
            <person name="Chengliang C."/>
            <person name="Ya Z."/>
        </authorList>
    </citation>
    <scope>NUCLEOTIDE SEQUENCE</scope>
    <source>
        <strain evidence="2">KLBMP 9083</strain>
    </source>
</reference>
<organism evidence="2 3">
    <name type="scientific">Antribacter soli</name>
    <dbReference type="NCBI Taxonomy" id="2910976"/>
    <lineage>
        <taxon>Bacteria</taxon>
        <taxon>Bacillati</taxon>
        <taxon>Actinomycetota</taxon>
        <taxon>Actinomycetes</taxon>
        <taxon>Micrococcales</taxon>
        <taxon>Promicromonosporaceae</taxon>
        <taxon>Antribacter</taxon>
    </lineage>
</organism>
<comment type="caution">
    <text evidence="2">The sequence shown here is derived from an EMBL/GenBank/DDBJ whole genome shotgun (WGS) entry which is preliminary data.</text>
</comment>
<evidence type="ECO:0000259" key="1">
    <source>
        <dbReference type="Pfam" id="PF20469"/>
    </source>
</evidence>
<dbReference type="InterPro" id="IPR034139">
    <property type="entry name" value="TOPRIM_OLD"/>
</dbReference>
<dbReference type="RefSeq" id="WP_236090125.1">
    <property type="nucleotide sequence ID" value="NZ_JAKGSG010000041.1"/>
</dbReference>
<keyword evidence="2" id="KW-0255">Endonuclease</keyword>
<protein>
    <submittedName>
        <fullName evidence="2">ATP-dependent endonuclease</fullName>
    </submittedName>
</protein>
<dbReference type="Pfam" id="PF20469">
    <property type="entry name" value="OLD-like_TOPRIM"/>
    <property type="match status" value="1"/>
</dbReference>
<feature type="domain" description="OLD protein-like TOPRIM" evidence="1">
    <location>
        <begin position="8"/>
        <end position="53"/>
    </location>
</feature>
<keyword evidence="2" id="KW-0378">Hydrolase</keyword>
<dbReference type="AlphaFoldDB" id="A0AA41QGR0"/>
<accession>A0AA41QGR0</accession>
<dbReference type="EMBL" id="JAKGSG010000041">
    <property type="protein sequence ID" value="MCF4122331.1"/>
    <property type="molecule type" value="Genomic_DNA"/>
</dbReference>